<dbReference type="RefSeq" id="WP_162319381.1">
    <property type="nucleotide sequence ID" value="NZ_JAHQXF010000004.1"/>
</dbReference>
<keyword evidence="2" id="KW-1185">Reference proteome</keyword>
<proteinExistence type="predicted"/>
<evidence type="ECO:0000313" key="2">
    <source>
        <dbReference type="Proteomes" id="UP000766550"/>
    </source>
</evidence>
<dbReference type="Proteomes" id="UP000766550">
    <property type="component" value="Unassembled WGS sequence"/>
</dbReference>
<accession>A0A8J7YD32</accession>
<dbReference type="AlphaFoldDB" id="A0A8J7YD32"/>
<sequence>MEDQTSPTDFSLNIQESDEIAEVFVGYRTTDGEEIILTSAELPVRATLQSSKLQTE</sequence>
<gene>
    <name evidence="1" type="ORF">KTS45_18840</name>
</gene>
<name>A0A8J7YD32_9EURY</name>
<evidence type="ECO:0000313" key="1">
    <source>
        <dbReference type="EMBL" id="MBV0926268.1"/>
    </source>
</evidence>
<dbReference type="EMBL" id="JAHQXF010000004">
    <property type="protein sequence ID" value="MBV0926268.1"/>
    <property type="molecule type" value="Genomic_DNA"/>
</dbReference>
<protein>
    <submittedName>
        <fullName evidence="1">Uncharacterized protein</fullName>
    </submittedName>
</protein>
<reference evidence="1 2" key="1">
    <citation type="submission" date="2021-06" db="EMBL/GenBank/DDBJ databases">
        <title>New haloarchaea isolates fom saline soil.</title>
        <authorList>
            <person name="Duran-Viseras A."/>
            <person name="Sanchez-Porro C.S."/>
            <person name="Ventosa A."/>
        </authorList>
    </citation>
    <scope>NUCLEOTIDE SEQUENCE [LARGE SCALE GENOMIC DNA]</scope>
    <source>
        <strain evidence="1 2">JCM 183640</strain>
    </source>
</reference>
<organism evidence="1 2">
    <name type="scientific">Haloarcula limicola</name>
    <dbReference type="NCBI Taxonomy" id="1429915"/>
    <lineage>
        <taxon>Archaea</taxon>
        <taxon>Methanobacteriati</taxon>
        <taxon>Methanobacteriota</taxon>
        <taxon>Stenosarchaea group</taxon>
        <taxon>Halobacteria</taxon>
        <taxon>Halobacteriales</taxon>
        <taxon>Haloarculaceae</taxon>
        <taxon>Haloarcula</taxon>
    </lineage>
</organism>
<comment type="caution">
    <text evidence="1">The sequence shown here is derived from an EMBL/GenBank/DDBJ whole genome shotgun (WGS) entry which is preliminary data.</text>
</comment>